<evidence type="ECO:0000256" key="1">
    <source>
        <dbReference type="SAM" id="Phobius"/>
    </source>
</evidence>
<feature type="transmembrane region" description="Helical" evidence="1">
    <location>
        <begin position="287"/>
        <end position="315"/>
    </location>
</feature>
<feature type="transmembrane region" description="Helical" evidence="1">
    <location>
        <begin position="9"/>
        <end position="30"/>
    </location>
</feature>
<reference evidence="2 3" key="1">
    <citation type="submission" date="2024-08" db="EMBL/GenBank/DDBJ databases">
        <authorList>
            <person name="Cucini C."/>
            <person name="Frati F."/>
        </authorList>
    </citation>
    <scope>NUCLEOTIDE SEQUENCE [LARGE SCALE GENOMIC DNA]</scope>
</reference>
<evidence type="ECO:0000313" key="2">
    <source>
        <dbReference type="EMBL" id="CAL8126848.1"/>
    </source>
</evidence>
<keyword evidence="3" id="KW-1185">Reference proteome</keyword>
<gene>
    <name evidence="2" type="ORF">ODALV1_LOCUS21579</name>
</gene>
<accession>A0ABP1RGB6</accession>
<dbReference type="Proteomes" id="UP001642540">
    <property type="component" value="Unassembled WGS sequence"/>
</dbReference>
<feature type="transmembrane region" description="Helical" evidence="1">
    <location>
        <begin position="56"/>
        <end position="82"/>
    </location>
</feature>
<sequence length="317" mass="36714">MRKKTPETYFIAFYGITNVIMTISVIWWVWNKQKQAQKIANEVYAVPIQPRIKKFLTLYVTFQCIAGAMLSVTSCVFGISIFPSKLWTPQFWWSRLVLTARERFLGYEQVGNNVHPDISVMPLFHKILGVLLGIGLFFRFVMRFYFESLLLAGILSFWMVAYSFARDMNRESLRSKWSSIAWKYRYLRGFSKRFNQAYGQLVFAYVWNSILMYSTRLDSLFTSPDIFFRYRGLYFYISVVMIFLFAADCSRQAQKITTWLSIGNNSIKVTSDNAFALIGNDLNRNNIAVCGLGVFTITYSLAANVAGLVVTYFIICI</sequence>
<protein>
    <recommendedName>
        <fullName evidence="4">Gustatory receptor</fullName>
    </recommendedName>
</protein>
<dbReference type="EMBL" id="CAXLJM020000072">
    <property type="protein sequence ID" value="CAL8126848.1"/>
    <property type="molecule type" value="Genomic_DNA"/>
</dbReference>
<evidence type="ECO:0000313" key="3">
    <source>
        <dbReference type="Proteomes" id="UP001642540"/>
    </source>
</evidence>
<name>A0ABP1RGB6_9HEXA</name>
<feature type="transmembrane region" description="Helical" evidence="1">
    <location>
        <begin position="148"/>
        <end position="165"/>
    </location>
</feature>
<feature type="transmembrane region" description="Helical" evidence="1">
    <location>
        <begin position="123"/>
        <end position="142"/>
    </location>
</feature>
<keyword evidence="1" id="KW-1133">Transmembrane helix</keyword>
<proteinExistence type="predicted"/>
<keyword evidence="1" id="KW-0812">Transmembrane</keyword>
<evidence type="ECO:0008006" key="4">
    <source>
        <dbReference type="Google" id="ProtNLM"/>
    </source>
</evidence>
<feature type="transmembrane region" description="Helical" evidence="1">
    <location>
        <begin position="227"/>
        <end position="247"/>
    </location>
</feature>
<keyword evidence="1" id="KW-0472">Membrane</keyword>
<organism evidence="2 3">
    <name type="scientific">Orchesella dallaii</name>
    <dbReference type="NCBI Taxonomy" id="48710"/>
    <lineage>
        <taxon>Eukaryota</taxon>
        <taxon>Metazoa</taxon>
        <taxon>Ecdysozoa</taxon>
        <taxon>Arthropoda</taxon>
        <taxon>Hexapoda</taxon>
        <taxon>Collembola</taxon>
        <taxon>Entomobryomorpha</taxon>
        <taxon>Entomobryoidea</taxon>
        <taxon>Orchesellidae</taxon>
        <taxon>Orchesellinae</taxon>
        <taxon>Orchesella</taxon>
    </lineage>
</organism>
<comment type="caution">
    <text evidence="2">The sequence shown here is derived from an EMBL/GenBank/DDBJ whole genome shotgun (WGS) entry which is preliminary data.</text>
</comment>